<name>A0AAE0XCQ6_9PEZI</name>
<dbReference type="GO" id="GO:0044550">
    <property type="term" value="P:secondary metabolite biosynthetic process"/>
    <property type="evidence" value="ECO:0007669"/>
    <property type="project" value="TreeGrafter"/>
</dbReference>
<dbReference type="InterPro" id="IPR036188">
    <property type="entry name" value="FAD/NAD-bd_sf"/>
</dbReference>
<dbReference type="Pfam" id="PF05199">
    <property type="entry name" value="GMC_oxred_C"/>
    <property type="match status" value="1"/>
</dbReference>
<keyword evidence="2" id="KW-0285">Flavoprotein</keyword>
<keyword evidence="3" id="KW-0732">Signal</keyword>
<organism evidence="5 6">
    <name type="scientific">Podospora appendiculata</name>
    <dbReference type="NCBI Taxonomy" id="314037"/>
    <lineage>
        <taxon>Eukaryota</taxon>
        <taxon>Fungi</taxon>
        <taxon>Dikarya</taxon>
        <taxon>Ascomycota</taxon>
        <taxon>Pezizomycotina</taxon>
        <taxon>Sordariomycetes</taxon>
        <taxon>Sordariomycetidae</taxon>
        <taxon>Sordariales</taxon>
        <taxon>Podosporaceae</taxon>
        <taxon>Podospora</taxon>
    </lineage>
</organism>
<dbReference type="Gene3D" id="3.50.50.60">
    <property type="entry name" value="FAD/NAD(P)-binding domain"/>
    <property type="match status" value="1"/>
</dbReference>
<comment type="caution">
    <text evidence="5">The sequence shown here is derived from an EMBL/GenBank/DDBJ whole genome shotgun (WGS) entry which is preliminary data.</text>
</comment>
<evidence type="ECO:0000256" key="3">
    <source>
        <dbReference type="SAM" id="SignalP"/>
    </source>
</evidence>
<dbReference type="Pfam" id="PF00732">
    <property type="entry name" value="GMC_oxred_N"/>
    <property type="match status" value="1"/>
</dbReference>
<dbReference type="InterPro" id="IPR012132">
    <property type="entry name" value="GMC_OxRdtase"/>
</dbReference>
<comment type="similarity">
    <text evidence="1">Belongs to the GMC oxidoreductase family.</text>
</comment>
<evidence type="ECO:0000313" key="5">
    <source>
        <dbReference type="EMBL" id="KAK3690117.1"/>
    </source>
</evidence>
<evidence type="ECO:0000256" key="2">
    <source>
        <dbReference type="PIRSR" id="PIRSR000137-2"/>
    </source>
</evidence>
<feature type="binding site" evidence="2">
    <location>
        <position position="138"/>
    </location>
    <ligand>
        <name>FAD</name>
        <dbReference type="ChEBI" id="CHEBI:57692"/>
    </ligand>
</feature>
<keyword evidence="2" id="KW-0274">FAD</keyword>
<dbReference type="SUPFAM" id="SSF51905">
    <property type="entry name" value="FAD/NAD(P)-binding domain"/>
    <property type="match status" value="1"/>
</dbReference>
<dbReference type="SUPFAM" id="SSF54373">
    <property type="entry name" value="FAD-linked reductases, C-terminal domain"/>
    <property type="match status" value="1"/>
</dbReference>
<dbReference type="Gene3D" id="3.30.560.10">
    <property type="entry name" value="Glucose Oxidase, domain 3"/>
    <property type="match status" value="1"/>
</dbReference>
<comment type="cofactor">
    <cofactor evidence="2">
        <name>FAD</name>
        <dbReference type="ChEBI" id="CHEBI:57692"/>
    </cofactor>
</comment>
<accession>A0AAE0XCQ6</accession>
<dbReference type="InterPro" id="IPR000172">
    <property type="entry name" value="GMC_OxRdtase_N"/>
</dbReference>
<dbReference type="PANTHER" id="PTHR11552">
    <property type="entry name" value="GLUCOSE-METHANOL-CHOLINE GMC OXIDOREDUCTASE"/>
    <property type="match status" value="1"/>
</dbReference>
<reference evidence="5" key="2">
    <citation type="submission" date="2023-06" db="EMBL/GenBank/DDBJ databases">
        <authorList>
            <consortium name="Lawrence Berkeley National Laboratory"/>
            <person name="Haridas S."/>
            <person name="Hensen N."/>
            <person name="Bonometti L."/>
            <person name="Westerberg I."/>
            <person name="Brannstrom I.O."/>
            <person name="Guillou S."/>
            <person name="Cros-Aarteil S."/>
            <person name="Calhoun S."/>
            <person name="Kuo A."/>
            <person name="Mondo S."/>
            <person name="Pangilinan J."/>
            <person name="Riley R."/>
            <person name="Labutti K."/>
            <person name="Andreopoulos B."/>
            <person name="Lipzen A."/>
            <person name="Chen C."/>
            <person name="Yanf M."/>
            <person name="Daum C."/>
            <person name="Ng V."/>
            <person name="Clum A."/>
            <person name="Steindorff A."/>
            <person name="Ohm R."/>
            <person name="Martin F."/>
            <person name="Silar P."/>
            <person name="Natvig D."/>
            <person name="Lalanne C."/>
            <person name="Gautier V."/>
            <person name="Ament-Velasquez S.L."/>
            <person name="Kruys A."/>
            <person name="Hutchinson M.I."/>
            <person name="Powell A.J."/>
            <person name="Barry K."/>
            <person name="Miller A.N."/>
            <person name="Grigoriev I.V."/>
            <person name="Debuchy R."/>
            <person name="Gladieux P."/>
            <person name="Thoren M.H."/>
            <person name="Johannesson H."/>
        </authorList>
    </citation>
    <scope>NUCLEOTIDE SEQUENCE</scope>
    <source>
        <strain evidence="5">CBS 314.62</strain>
    </source>
</reference>
<dbReference type="Proteomes" id="UP001270362">
    <property type="component" value="Unassembled WGS sequence"/>
</dbReference>
<dbReference type="PROSITE" id="PS00624">
    <property type="entry name" value="GMC_OXRED_2"/>
    <property type="match status" value="1"/>
</dbReference>
<reference evidence="5" key="1">
    <citation type="journal article" date="2023" name="Mol. Phylogenet. Evol.">
        <title>Genome-scale phylogeny and comparative genomics of the fungal order Sordariales.</title>
        <authorList>
            <person name="Hensen N."/>
            <person name="Bonometti L."/>
            <person name="Westerberg I."/>
            <person name="Brannstrom I.O."/>
            <person name="Guillou S."/>
            <person name="Cros-Aarteil S."/>
            <person name="Calhoun S."/>
            <person name="Haridas S."/>
            <person name="Kuo A."/>
            <person name="Mondo S."/>
            <person name="Pangilinan J."/>
            <person name="Riley R."/>
            <person name="LaButti K."/>
            <person name="Andreopoulos B."/>
            <person name="Lipzen A."/>
            <person name="Chen C."/>
            <person name="Yan M."/>
            <person name="Daum C."/>
            <person name="Ng V."/>
            <person name="Clum A."/>
            <person name="Steindorff A."/>
            <person name="Ohm R.A."/>
            <person name="Martin F."/>
            <person name="Silar P."/>
            <person name="Natvig D.O."/>
            <person name="Lalanne C."/>
            <person name="Gautier V."/>
            <person name="Ament-Velasquez S.L."/>
            <person name="Kruys A."/>
            <person name="Hutchinson M.I."/>
            <person name="Powell A.J."/>
            <person name="Barry K."/>
            <person name="Miller A.N."/>
            <person name="Grigoriev I.V."/>
            <person name="Debuchy R."/>
            <person name="Gladieux P."/>
            <person name="Hiltunen Thoren M."/>
            <person name="Johannesson H."/>
        </authorList>
    </citation>
    <scope>NUCLEOTIDE SEQUENCE</scope>
    <source>
        <strain evidence="5">CBS 314.62</strain>
    </source>
</reference>
<sequence length="645" mass="68783">MVWFRDALLGLLMLSGISHASPTGRRVPKHATIVDRRDISGNYTFIIAGGGIAGLTLADRLTEDPTARDVITEQSANQVVAFWTVSVLVIEAGPIDPGLDGILVPGAYAPYYYFWPNQFTVPQTGLNNRTIFAICAQVLGGGSAINAMVYIRGKAEDYNGWGLLGNPGWSWNNLLPYFMKSENFTRPNPAFAASANITWNEAVRGHTGPLQNSYASYIFPAAANWWNAARAVGFPAILDPNDGTKPGVFAMPSVVDARNGAYTRSYAKINHYDRVSASRPNYHILSSHTVSKIRFSGTKAIGVDFIPTAGGNASTAYAGLEVILAAGALHTPQILQLSGVGPRSLLQGLGIPVVADLPGVGQNLQDQPTLSVPYTFTNNKEPNSNTFANNATFNAEQRALYDAHQPSAYSIVASLSTNIAVLSLQDATPSYHGIARSAANANPADSLPAGTDPTVLAGYVAQRALILSQFESPNIGVGTVSWGTGDAAQVYHLRPLSRGSVNIASTDPLATPLIDYRTGTDPVDWRVYLAIFRKNRELFATPAMQALGPVEGAPFGLNVTTDEQIVAVMKDLVNPSNAHQCCTAAMLPKALGGVVSPQQKVYGVQGLRVADISFWPMEVSGAPTATMYAAGERLADVIKQEYSLI</sequence>
<evidence type="ECO:0000313" key="6">
    <source>
        <dbReference type="Proteomes" id="UP001270362"/>
    </source>
</evidence>
<dbReference type="InterPro" id="IPR007867">
    <property type="entry name" value="GMC_OxRtase_C"/>
</dbReference>
<feature type="binding site" evidence="2">
    <location>
        <begin position="146"/>
        <end position="149"/>
    </location>
    <ligand>
        <name>FAD</name>
        <dbReference type="ChEBI" id="CHEBI:57692"/>
    </ligand>
</feature>
<evidence type="ECO:0000259" key="4">
    <source>
        <dbReference type="PROSITE" id="PS00624"/>
    </source>
</evidence>
<dbReference type="GO" id="GO:0016614">
    <property type="term" value="F:oxidoreductase activity, acting on CH-OH group of donors"/>
    <property type="evidence" value="ECO:0007669"/>
    <property type="project" value="InterPro"/>
</dbReference>
<gene>
    <name evidence="5" type="ORF">B0T22DRAFT_378006</name>
</gene>
<proteinExistence type="inferred from homology"/>
<feature type="binding site" evidence="2">
    <location>
        <position position="290"/>
    </location>
    <ligand>
        <name>FAD</name>
        <dbReference type="ChEBI" id="CHEBI:57692"/>
    </ligand>
</feature>
<feature type="domain" description="Glucose-methanol-choline oxidoreductase N-terminal" evidence="4">
    <location>
        <begin position="327"/>
        <end position="341"/>
    </location>
</feature>
<dbReference type="GO" id="GO:0050660">
    <property type="term" value="F:flavin adenine dinucleotide binding"/>
    <property type="evidence" value="ECO:0007669"/>
    <property type="project" value="InterPro"/>
</dbReference>
<keyword evidence="6" id="KW-1185">Reference proteome</keyword>
<feature type="signal peptide" evidence="3">
    <location>
        <begin position="1"/>
        <end position="20"/>
    </location>
</feature>
<dbReference type="AlphaFoldDB" id="A0AAE0XCQ6"/>
<protein>
    <recommendedName>
        <fullName evidence="4">Glucose-methanol-choline oxidoreductase N-terminal domain-containing protein</fullName>
    </recommendedName>
</protein>
<dbReference type="PANTHER" id="PTHR11552:SF115">
    <property type="entry name" value="DEHYDROGENASE XPTC-RELATED"/>
    <property type="match status" value="1"/>
</dbReference>
<dbReference type="PIRSF" id="PIRSF000137">
    <property type="entry name" value="Alcohol_oxidase"/>
    <property type="match status" value="1"/>
</dbReference>
<dbReference type="EMBL" id="JAULSO010000002">
    <property type="protein sequence ID" value="KAK3690117.1"/>
    <property type="molecule type" value="Genomic_DNA"/>
</dbReference>
<evidence type="ECO:0000256" key="1">
    <source>
        <dbReference type="ARBA" id="ARBA00010790"/>
    </source>
</evidence>
<feature type="chain" id="PRO_5042224140" description="Glucose-methanol-choline oxidoreductase N-terminal domain-containing protein" evidence="3">
    <location>
        <begin position="21"/>
        <end position="645"/>
    </location>
</feature>